<dbReference type="EMBL" id="JARBJD010000070">
    <property type="protein sequence ID" value="KAK2955172.1"/>
    <property type="molecule type" value="Genomic_DNA"/>
</dbReference>
<feature type="compositionally biased region" description="Polar residues" evidence="1">
    <location>
        <begin position="267"/>
        <end position="280"/>
    </location>
</feature>
<feature type="compositionally biased region" description="Low complexity" evidence="1">
    <location>
        <begin position="242"/>
        <end position="259"/>
    </location>
</feature>
<evidence type="ECO:0000313" key="3">
    <source>
        <dbReference type="Proteomes" id="UP001281761"/>
    </source>
</evidence>
<name>A0ABQ9XUL1_9EUKA</name>
<feature type="region of interest" description="Disordered" evidence="1">
    <location>
        <begin position="539"/>
        <end position="565"/>
    </location>
</feature>
<evidence type="ECO:0000256" key="1">
    <source>
        <dbReference type="SAM" id="MobiDB-lite"/>
    </source>
</evidence>
<feature type="region of interest" description="Disordered" evidence="1">
    <location>
        <begin position="2445"/>
        <end position="2495"/>
    </location>
</feature>
<feature type="region of interest" description="Disordered" evidence="1">
    <location>
        <begin position="2515"/>
        <end position="2540"/>
    </location>
</feature>
<reference evidence="2 3" key="1">
    <citation type="journal article" date="2022" name="bioRxiv">
        <title>Genomics of Preaxostyla Flagellates Illuminates Evolutionary Transitions and the Path Towards Mitochondrial Loss.</title>
        <authorList>
            <person name="Novak L.V.F."/>
            <person name="Treitli S.C."/>
            <person name="Pyrih J."/>
            <person name="Halakuc P."/>
            <person name="Pipaliya S.V."/>
            <person name="Vacek V."/>
            <person name="Brzon O."/>
            <person name="Soukal P."/>
            <person name="Eme L."/>
            <person name="Dacks J.B."/>
            <person name="Karnkowska A."/>
            <person name="Elias M."/>
            <person name="Hampl V."/>
        </authorList>
    </citation>
    <scope>NUCLEOTIDE SEQUENCE [LARGE SCALE GENOMIC DNA]</scope>
    <source>
        <strain evidence="2">NAU3</strain>
        <tissue evidence="2">Gut</tissue>
    </source>
</reference>
<feature type="compositionally biased region" description="Polar residues" evidence="1">
    <location>
        <begin position="3063"/>
        <end position="3072"/>
    </location>
</feature>
<feature type="region of interest" description="Disordered" evidence="1">
    <location>
        <begin position="219"/>
        <end position="280"/>
    </location>
</feature>
<feature type="compositionally biased region" description="Acidic residues" evidence="1">
    <location>
        <begin position="1712"/>
        <end position="1740"/>
    </location>
</feature>
<feature type="region of interest" description="Disordered" evidence="1">
    <location>
        <begin position="3063"/>
        <end position="3093"/>
    </location>
</feature>
<feature type="compositionally biased region" description="Polar residues" evidence="1">
    <location>
        <begin position="2472"/>
        <end position="2482"/>
    </location>
</feature>
<feature type="compositionally biased region" description="Acidic residues" evidence="1">
    <location>
        <begin position="2523"/>
        <end position="2532"/>
    </location>
</feature>
<protein>
    <submittedName>
        <fullName evidence="2">Uncharacterized protein</fullName>
    </submittedName>
</protein>
<feature type="region of interest" description="Disordered" evidence="1">
    <location>
        <begin position="1671"/>
        <end position="1740"/>
    </location>
</feature>
<feature type="compositionally biased region" description="Basic and acidic residues" evidence="1">
    <location>
        <begin position="2448"/>
        <end position="2458"/>
    </location>
</feature>
<comment type="caution">
    <text evidence="2">The sequence shown here is derived from an EMBL/GenBank/DDBJ whole genome shotgun (WGS) entry which is preliminary data.</text>
</comment>
<accession>A0ABQ9XUL1</accession>
<proteinExistence type="predicted"/>
<feature type="region of interest" description="Disordered" evidence="1">
    <location>
        <begin position="2562"/>
        <end position="2582"/>
    </location>
</feature>
<keyword evidence="3" id="KW-1185">Reference proteome</keyword>
<feature type="compositionally biased region" description="Basic residues" evidence="1">
    <location>
        <begin position="1682"/>
        <end position="1706"/>
    </location>
</feature>
<feature type="region of interest" description="Disordered" evidence="1">
    <location>
        <begin position="1079"/>
        <end position="1102"/>
    </location>
</feature>
<gene>
    <name evidence="2" type="ORF">BLNAU_9901</name>
</gene>
<sequence length="3261" mass="365963">MPPKISLDLFSDDEPESKRFSPTDADFLIAEAISTNDILARIAVTLSDILESSLPRSDDHLSSLVKKINEDAKFARGMAFSIDPFSTDKLRTLKEREMNLLEALFPSENVSAMILASESKRDHFGVPSPRLITIPALLSCLTAAKCFNRILSQKSGFSRSDTARKEGIELAQLIKREQTQAQDFERRVRAMEEENEKLRNEGQTIHKENEHIERKIRELEHQTQKKKPTHNGSHSSEESDSNDSLSDTDSSTLSSSSDNIPLPELTIPQTFQPSNELSPTNSVLSKPAICMAKRPALSVNTTLIQRRAFNTKYPVALCPLTIWPAHQALNSFLFTVAQTAERVFSISNRSLTRTISNHPKTIQSHSSNESQPIVFQGLIPDAQSLIVSLSTLVTLITPSTDRDTMEPSLFFGHFQKYMMLLRHAGGVKLLSSIVGECADVVSKSRKAGISLFSSIALIASLSSIAVTCLCVNHSSVDPSLFEESEDIHNLEARIPPFDLTNSLVTPDCPSLNDFIDCGGVTSLAILLTASDPTQTFPDDAWLPQSSIDEPTTLKKSTRPSKRSNQPDHLIRAEYLLKINSHRDICSVLSDELNWFPLTMSLSHISAMFISDHTQNSIYGVPRRFLELPPVYADPGLCEFLLRLLQIGLKSFYSLDTLISHNPLIDDEGGADTFSSSVGGIESLDVRSNPLSWFRCRFSLGILHCMCLNELPEHIYAQLSQKLDLFVHCLRFTSDHSIIVHCLSILLSIFSKSSLPTDKQLIQTRWAELHGDSYLISIILSSPLISPGPTDPQFVPNSLTPPPIIIRASHSSSITTDSEFFLPPSSLSDHLHILSLTFSLYSCVVSTKSDENVSGEGEGGERDSVYEMAVDTLNRLAPIWFWVDGGQDRHASGREERELGEEEEERFVLPLSTPSVAHLFPFSCQLPFSSMEQSKVVMERAIGSILTFIGSLFTSCHHPLSSSFFSTFTLTPHSIHFSEKRNMEKETNLDERAHHSKYHLPALFQKLFFFLIHPSQTISEPTIRILRILSNFDTGLNTPQGPKREGKRRKRVGDTFDAEMGRSVIAGFDLNRSGWWVGRRNSEKPEKPPKIKKEEKMDEISSGDGELEEIGVEVMRTPKQNQTIPQQPNTGESETVPLSLVVSLAVLSSPHNSLSLLSRAIQSFTSLSSRPQTHTPHTSILETISSSLTTLLNAVTIRTILHAELRNFDSPHLKQSTPSLTDISAKSTLLFPSSSVDGIPSSVHAVVESVVGTAFEKDSIGSVTHIIFPALFHLLSQILTYVKNGRQTEQIPRTQQDTKAEGENRLIQAKYGQDHQILSQCVTLIVSTLILLLSPSSLTMMNPSLPLLPQPFKNHTLNLSTVNKINSHSSSTSQHFNSLPSLLSYSYSLLPSLPLSSFHNKPQQTNAIAYTFPSTLEIAFLDQPKLHSQASSFLANLPRLHCPPIFQTEEEISRHNPSFFVALFYQGYMFRPDAVLDSKWEEALNQLEQAKQMEHLPQFVVNARLNASGRTMEQMRMPTERQLDHAPVDQFIATHISEFLPSLVADSDVTAHHNTNLRPIEHAVRSWEQEWSPDWIARLIVDMQSLAVNECVEWVEQEHNSMTRRSKGKTENVIVSGLPSLLWIDHTTQVFLLSTLLCSLEMKDEEKLADALIPLLSSISLLPLLPPEMKDDSNLYTISKSQGKQRKRKKDESKRHRHHGKGRKTRKDKTAEQDGDEDEQNGEDDDMEDEGDDGADGEGDGEEDWGRYLNCVVSLAGHALTFKHSLRLSHSILSFLSSLLSTFSFTPSTFSALLTFTLPLVTSPSLTSLLHSFANPSIFITHHDLHELYSEMILQSQPHSTPLAADLLSKTIIQNKHTRTLPSSTIISPPLIRIRLFFLPLFVMLDTVSIMSSLLLIFRPLTNSHIHSFFFSQYKLKRNTQKLKKSTSKPHLNDNPQSVQKGVEEEFGRERWRVLEGVVCIVKNLLVVSSIDPFRTSSVSTSCLCHHSPHSLPNEHTSCRTALLFSDLMRFLPSPVCPDQLTRGVRLQAMQSLSSLLQSPFILNAVFYTSNSLSSFISSSLAIAIVTINQARVRKKRNAIEFQHFLDDDKSVPDEIIVENPEIERRQQYLRQHQTEEEEKRRNQRDVFDLTLQALWDEEDIDPHLEPLKSRTTEEFSLLLHPPLKHKSKHNQPSSSPEHLDTDLLNTFLRFPTSFGLSENSLLAPTLSLTLSLLSSDRACLLAAVERDYFPDFVFPFFLFQGQTKFSNFSVSKLIVEVMMVLFDDSTIRVEFTAFGRMLTTAKEKLSDFNVVDRRMADDDKWDIKPLPILVSPQHPPNIAHSPLHQSTLHSNHTHRESSLEKLLNHLVFFTTLFRLNGGFTATSQHELEEREKSISDITNVLAPMRRKKALKQIETAWNDGEEKVLFFRWHGGEQTIQTESPQSQSNSIGLDALQSPTLRYESPVIDEVSQHNEARTPRSMDLSPRGEDEVEQANQNNQSPRSSHPLRNAEKPIHSDSELFSRIVFTLGQMPMVERMKQTEEERGVDEEEKPEELDIRPPTPVFVEPVVPETIPERLMSIVKEKDEESDGSEEDSESSSLESLHVKKHVEQEETIIQDDPPLLPPTSLSSFSLTEIVSTTQSSLLRFGTSCLGIVTKLVGMLSPTASTQLQSNLIRTSVDVLHTSCEQLKLTNALLFDIILIPSAAEMIRQPHKKKNGDDRDGDDEEESLLPLVFLSRSEHSSVFRSDTKSAPLQPIQHRQSTQKLLSLLSTQTDPTNPFPLSSAITPSFITIHSTHFHLLSILELVRDSTLRILSICLRNLKKWVEKEEAKETLANFITSGGVEAVKQSVWEEDKQRRLVEWCRDGIRRQIVREWSKETDSGSVRERDEHESELFFSFIVSVFPSHFRLALSHSILLSPAQSIVSGILSTLLTHEDAQNRIVDSNLSRFGVMTCVKSGQLVVNSRFELISVPSSYSQTLSNVFSSLSFSLLAVLSPRRSHLSRLNMLAFRAEMSLFGGLFAISCFVDDLVRNDTTRPSSRANGVGTVVKTGGRDDCITMLIGMLEEWLAEEERVNNADARNHLSTRSASQSPLFHPTQPDALTKPGEENSPNDGIWMVPQSSRVYPQISLFLVGDDIPFAEVRRRPALPSSLSETMRVGGGRMRKMPNVGTATPVTTLVELLRDSSLPDIPPFPLGTSEKSKWLLDRVAYLVDEGIVRTNNLSTVRQDYDNYLQRREAMNFRGWKVCENDGDETESDSDVAETIRPFDGISLISVTDNRHQ</sequence>
<feature type="compositionally biased region" description="Acidic residues" evidence="1">
    <location>
        <begin position="2565"/>
        <end position="2575"/>
    </location>
</feature>
<feature type="compositionally biased region" description="Basic and acidic residues" evidence="1">
    <location>
        <begin position="1079"/>
        <end position="1098"/>
    </location>
</feature>
<evidence type="ECO:0000313" key="2">
    <source>
        <dbReference type="EMBL" id="KAK2955172.1"/>
    </source>
</evidence>
<dbReference type="Proteomes" id="UP001281761">
    <property type="component" value="Unassembled WGS sequence"/>
</dbReference>
<organism evidence="2 3">
    <name type="scientific">Blattamonas nauphoetae</name>
    <dbReference type="NCBI Taxonomy" id="2049346"/>
    <lineage>
        <taxon>Eukaryota</taxon>
        <taxon>Metamonada</taxon>
        <taxon>Preaxostyla</taxon>
        <taxon>Oxymonadida</taxon>
        <taxon>Blattamonas</taxon>
    </lineage>
</organism>